<dbReference type="InterPro" id="IPR036890">
    <property type="entry name" value="HATPase_C_sf"/>
</dbReference>
<dbReference type="InterPro" id="IPR003661">
    <property type="entry name" value="HisK_dim/P_dom"/>
</dbReference>
<keyword evidence="5" id="KW-0812">Transmembrane</keyword>
<feature type="domain" description="Response regulatory" evidence="7">
    <location>
        <begin position="923"/>
        <end position="1054"/>
    </location>
</feature>
<evidence type="ECO:0000313" key="8">
    <source>
        <dbReference type="EMBL" id="KAK1385047.1"/>
    </source>
</evidence>
<accession>A0AAD8III4</accession>
<dbReference type="PROSITE" id="PS50109">
    <property type="entry name" value="HIS_KIN"/>
    <property type="match status" value="1"/>
</dbReference>
<proteinExistence type="predicted"/>
<dbReference type="PRINTS" id="PR00344">
    <property type="entry name" value="BCTRLSENSOR"/>
</dbReference>
<evidence type="ECO:0000256" key="1">
    <source>
        <dbReference type="ARBA" id="ARBA00000085"/>
    </source>
</evidence>
<organism evidence="8 9">
    <name type="scientific">Heracleum sosnowskyi</name>
    <dbReference type="NCBI Taxonomy" id="360622"/>
    <lineage>
        <taxon>Eukaryota</taxon>
        <taxon>Viridiplantae</taxon>
        <taxon>Streptophyta</taxon>
        <taxon>Embryophyta</taxon>
        <taxon>Tracheophyta</taxon>
        <taxon>Spermatophyta</taxon>
        <taxon>Magnoliopsida</taxon>
        <taxon>eudicotyledons</taxon>
        <taxon>Gunneridae</taxon>
        <taxon>Pentapetalae</taxon>
        <taxon>asterids</taxon>
        <taxon>campanulids</taxon>
        <taxon>Apiales</taxon>
        <taxon>Apiaceae</taxon>
        <taxon>Apioideae</taxon>
        <taxon>apioid superclade</taxon>
        <taxon>Tordylieae</taxon>
        <taxon>Tordyliinae</taxon>
        <taxon>Heracleum</taxon>
    </lineage>
</organism>
<comment type="caution">
    <text evidence="8">The sequence shown here is derived from an EMBL/GenBank/DDBJ whole genome shotgun (WGS) entry which is preliminary data.</text>
</comment>
<dbReference type="CDD" id="cd17546">
    <property type="entry name" value="REC_hyHK_CKI1_RcsC-like"/>
    <property type="match status" value="1"/>
</dbReference>
<name>A0AAD8III4_9APIA</name>
<evidence type="ECO:0000259" key="7">
    <source>
        <dbReference type="PROSITE" id="PS50110"/>
    </source>
</evidence>
<dbReference type="Pfam" id="PF00512">
    <property type="entry name" value="HisKA"/>
    <property type="match status" value="1"/>
</dbReference>
<keyword evidence="8" id="KW-0808">Transferase</keyword>
<dbReference type="InterPro" id="IPR003594">
    <property type="entry name" value="HATPase_dom"/>
</dbReference>
<evidence type="ECO:0000256" key="3">
    <source>
        <dbReference type="ARBA" id="ARBA00022553"/>
    </source>
</evidence>
<keyword evidence="3 4" id="KW-0597">Phosphoprotein</keyword>
<dbReference type="Gene3D" id="1.10.287.130">
    <property type="match status" value="1"/>
</dbReference>
<dbReference type="SMART" id="SM00387">
    <property type="entry name" value="HATPase_c"/>
    <property type="match status" value="1"/>
</dbReference>
<dbReference type="SUPFAM" id="SSF55874">
    <property type="entry name" value="ATPase domain of HSP90 chaperone/DNA topoisomerase II/histidine kinase"/>
    <property type="match status" value="1"/>
</dbReference>
<keyword evidence="5" id="KW-0472">Membrane</keyword>
<dbReference type="EC" id="2.7.13.3" evidence="2"/>
<dbReference type="EMBL" id="JAUIZM010000005">
    <property type="protein sequence ID" value="KAK1385047.1"/>
    <property type="molecule type" value="Genomic_DNA"/>
</dbReference>
<evidence type="ECO:0000313" key="9">
    <source>
        <dbReference type="Proteomes" id="UP001237642"/>
    </source>
</evidence>
<dbReference type="AlphaFoldDB" id="A0AAD8III4"/>
<dbReference type="InterPro" id="IPR036097">
    <property type="entry name" value="HisK_dim/P_sf"/>
</dbReference>
<dbReference type="SUPFAM" id="SSF47384">
    <property type="entry name" value="Homodimeric domain of signal transducing histidine kinase"/>
    <property type="match status" value="1"/>
</dbReference>
<dbReference type="SMART" id="SM00448">
    <property type="entry name" value="REC"/>
    <property type="match status" value="1"/>
</dbReference>
<evidence type="ECO:0000259" key="6">
    <source>
        <dbReference type="PROSITE" id="PS50109"/>
    </source>
</evidence>
<dbReference type="Proteomes" id="UP001237642">
    <property type="component" value="Unassembled WGS sequence"/>
</dbReference>
<comment type="catalytic activity">
    <reaction evidence="1">
        <text>ATP + protein L-histidine = ADP + protein N-phospho-L-histidine.</text>
        <dbReference type="EC" id="2.7.13.3"/>
    </reaction>
</comment>
<keyword evidence="8" id="KW-0418">Kinase</keyword>
<dbReference type="InterPro" id="IPR011006">
    <property type="entry name" value="CheY-like_superfamily"/>
</dbReference>
<evidence type="ECO:0000256" key="4">
    <source>
        <dbReference type="PROSITE-ProRule" id="PRU00169"/>
    </source>
</evidence>
<gene>
    <name evidence="8" type="ORF">POM88_022782</name>
</gene>
<keyword evidence="5" id="KW-1133">Transmembrane helix</keyword>
<dbReference type="InterPro" id="IPR001789">
    <property type="entry name" value="Sig_transdc_resp-reg_receiver"/>
</dbReference>
<feature type="transmembrane region" description="Helical" evidence="5">
    <location>
        <begin position="12"/>
        <end position="35"/>
    </location>
</feature>
<keyword evidence="9" id="KW-1185">Reference proteome</keyword>
<evidence type="ECO:0000256" key="2">
    <source>
        <dbReference type="ARBA" id="ARBA00012438"/>
    </source>
</evidence>
<reference evidence="8" key="2">
    <citation type="submission" date="2023-05" db="EMBL/GenBank/DDBJ databases">
        <authorList>
            <person name="Schelkunov M.I."/>
        </authorList>
    </citation>
    <scope>NUCLEOTIDE SEQUENCE</scope>
    <source>
        <strain evidence="8">Hsosn_3</strain>
        <tissue evidence="8">Leaf</tissue>
    </source>
</reference>
<dbReference type="Gene3D" id="3.30.565.10">
    <property type="entry name" value="Histidine kinase-like ATPase, C-terminal domain"/>
    <property type="match status" value="1"/>
</dbReference>
<sequence>MKLKNSIVLSHFGLLIIVVLTVLVLPTVAFLLQIIKARATEDIARISQSLNQEIISEIESKAKLLAPLSSSATKLARILSTSVNESKLSFPVIESKVAPLLFQAFSTIPYLSQVSFFGTDGLFFSYYSEENQQPLAVYSNSSSINQNNSTKYPWYTQPVSHYTGKPYGEAAITPPSITNASTKRFFSLGTSWNDSQDLHFLNTVAMDGRGTISLGFRVKPLLKFLSSYYGDSGSLYLATKDGVLLLEGTIPNTRMVIRSNSVSVQLMNSYGAQVGQVGNVTCQQNDGTIQATNFNIWETKYSLYCSPLEIVGVELVYVLAIPYKRPQSFVHGFNNVLVAVLLIIAAISVTIIYLLLLIAGGERTKMKLRAALIQQMEAGQQAERKNMNKSHALARASHDVRASLAGISGLIELCHELVDPRSKLKENLVQMEACTKDLLGILNTILDTSKIESGKIQLEEEDFDVAQLLEDVADLFYSVAMKKGVDVVLDLYDGSVTKFSQVKGDRGKLKQILCNLVSNAVKFTSEGHVSVRAYARIPTFDDSILANTKKNLLTWLSFFYSKEDETYNDHEAKKAFQRDENCMEFIFEVDDTGKGIPKEKSKLVFEDYVQVKETADGQEGTGLGLNIVQSLVRLMGGEIVIKDKEVAKRGTCFKFNAYLTVWKTNSIAGNAREYDLESYGGYRSGGSDQSSENILLRHGPEIEGTVVVLFIQSEERRKVSKKSMERLGIRVLAVKNFEHFSSTLKIIKKKLLHSRSSSLERSDLSSKSDCIRIPTPRSSTTQKTNTVSTSKFVTIVIDTDGGPFRELSKTVAGFRKGLCSISSRIVWLDKPGARNIQFQGLDTDKLPPNDLIIFKPFHGSRLYQILPEFHALIPKFPPPDENEITSSIRIFPSEPNTTSAKLQGDIKELGGPENEKKPLGGKKVLVAEDDTVLRKIACSVISKLGASVEICGNGGEALEIVCKGLNDQRRQDASDVLPYDYIFMDCQMPIMDGFEATRRIREEEEHFGVHIPIIALSAHTSDSEIRMMIQAGMDHHIPKPVNPTKLLQVIMDIHGI</sequence>
<protein>
    <recommendedName>
        <fullName evidence="2">histidine kinase</fullName>
        <ecNumber evidence="2">2.7.13.3</ecNumber>
    </recommendedName>
</protein>
<reference evidence="8" key="1">
    <citation type="submission" date="2023-02" db="EMBL/GenBank/DDBJ databases">
        <title>Genome of toxic invasive species Heracleum sosnowskyi carries increased number of genes despite the absence of recent whole-genome duplications.</title>
        <authorList>
            <person name="Schelkunov M."/>
            <person name="Shtratnikova V."/>
            <person name="Makarenko M."/>
            <person name="Klepikova A."/>
            <person name="Omelchenko D."/>
            <person name="Novikova G."/>
            <person name="Obukhova E."/>
            <person name="Bogdanov V."/>
            <person name="Penin A."/>
            <person name="Logacheva M."/>
        </authorList>
    </citation>
    <scope>NUCLEOTIDE SEQUENCE</scope>
    <source>
        <strain evidence="8">Hsosn_3</strain>
        <tissue evidence="8">Leaf</tissue>
    </source>
</reference>
<dbReference type="SUPFAM" id="SSF52172">
    <property type="entry name" value="CheY-like"/>
    <property type="match status" value="1"/>
</dbReference>
<dbReference type="CDD" id="cd00082">
    <property type="entry name" value="HisKA"/>
    <property type="match status" value="1"/>
</dbReference>
<dbReference type="InterPro" id="IPR004358">
    <property type="entry name" value="Sig_transdc_His_kin-like_C"/>
</dbReference>
<feature type="domain" description="Histidine kinase" evidence="6">
    <location>
        <begin position="395"/>
        <end position="661"/>
    </location>
</feature>
<dbReference type="PANTHER" id="PTHR43719">
    <property type="entry name" value="TWO-COMPONENT HISTIDINE KINASE"/>
    <property type="match status" value="1"/>
</dbReference>
<dbReference type="Gene3D" id="3.40.50.2300">
    <property type="match status" value="1"/>
</dbReference>
<dbReference type="PANTHER" id="PTHR43719:SF75">
    <property type="entry name" value="HISTIDINE KINASE CKI1"/>
    <property type="match status" value="1"/>
</dbReference>
<dbReference type="GO" id="GO:0000155">
    <property type="term" value="F:phosphorelay sensor kinase activity"/>
    <property type="evidence" value="ECO:0007669"/>
    <property type="project" value="InterPro"/>
</dbReference>
<dbReference type="InterPro" id="IPR005467">
    <property type="entry name" value="His_kinase_dom"/>
</dbReference>
<feature type="transmembrane region" description="Helical" evidence="5">
    <location>
        <begin position="336"/>
        <end position="359"/>
    </location>
</feature>
<dbReference type="SMART" id="SM00388">
    <property type="entry name" value="HisKA"/>
    <property type="match status" value="1"/>
</dbReference>
<dbReference type="Pfam" id="PF02518">
    <property type="entry name" value="HATPase_c"/>
    <property type="match status" value="1"/>
</dbReference>
<feature type="modified residue" description="4-aspartylphosphate" evidence="4">
    <location>
        <position position="985"/>
    </location>
</feature>
<dbReference type="Pfam" id="PF00072">
    <property type="entry name" value="Response_reg"/>
    <property type="match status" value="1"/>
</dbReference>
<dbReference type="InterPro" id="IPR050956">
    <property type="entry name" value="2C_system_His_kinase"/>
</dbReference>
<dbReference type="PROSITE" id="PS50110">
    <property type="entry name" value="RESPONSE_REGULATORY"/>
    <property type="match status" value="1"/>
</dbReference>
<evidence type="ECO:0000256" key="5">
    <source>
        <dbReference type="SAM" id="Phobius"/>
    </source>
</evidence>